<keyword evidence="2" id="KW-0223">Dioxygenase</keyword>
<dbReference type="Gene3D" id="3.90.190.10">
    <property type="entry name" value="Protein tyrosine phosphatase superfamily"/>
    <property type="match status" value="1"/>
</dbReference>
<evidence type="ECO:0000259" key="4">
    <source>
        <dbReference type="Pfam" id="PF05118"/>
    </source>
</evidence>
<evidence type="ECO:0000256" key="2">
    <source>
        <dbReference type="ARBA" id="ARBA00022964"/>
    </source>
</evidence>
<evidence type="ECO:0000313" key="6">
    <source>
        <dbReference type="Proteomes" id="UP001165082"/>
    </source>
</evidence>
<evidence type="ECO:0000256" key="1">
    <source>
        <dbReference type="ARBA" id="ARBA00007730"/>
    </source>
</evidence>
<dbReference type="GO" id="GO:0016020">
    <property type="term" value="C:membrane"/>
    <property type="evidence" value="ECO:0007669"/>
    <property type="project" value="TreeGrafter"/>
</dbReference>
<dbReference type="PANTHER" id="PTHR46332:SF5">
    <property type="entry name" value="ASPARTATE BETA-HYDROXYLASE DOMAIN CONTAINING 2"/>
    <property type="match status" value="1"/>
</dbReference>
<dbReference type="Gene3D" id="2.60.120.330">
    <property type="entry name" value="B-lactam Antibiotic, Isopenicillin N Synthase, Chain"/>
    <property type="match status" value="1"/>
</dbReference>
<dbReference type="SUPFAM" id="SSF52799">
    <property type="entry name" value="(Phosphotyrosine protein) phosphatases II"/>
    <property type="match status" value="1"/>
</dbReference>
<dbReference type="OrthoDB" id="438431at2759"/>
<keyword evidence="6" id="KW-1185">Reference proteome</keyword>
<dbReference type="InterPro" id="IPR051821">
    <property type="entry name" value="Asp/Asn_beta-hydroxylase"/>
</dbReference>
<dbReference type="Pfam" id="PF05118">
    <property type="entry name" value="Asp_Arg_Hydrox"/>
    <property type="match status" value="1"/>
</dbReference>
<gene>
    <name evidence="5" type="ORF">TrRE_jg9387</name>
</gene>
<dbReference type="SUPFAM" id="SSF51197">
    <property type="entry name" value="Clavaminate synthase-like"/>
    <property type="match status" value="1"/>
</dbReference>
<accession>A0A9W7A0Y7</accession>
<dbReference type="InterPro" id="IPR029021">
    <property type="entry name" value="Prot-tyrosine_phosphatase-like"/>
</dbReference>
<dbReference type="Proteomes" id="UP001165082">
    <property type="component" value="Unassembled WGS sequence"/>
</dbReference>
<evidence type="ECO:0000313" key="5">
    <source>
        <dbReference type="EMBL" id="GMH60937.1"/>
    </source>
</evidence>
<proteinExistence type="inferred from homology"/>
<dbReference type="PANTHER" id="PTHR46332">
    <property type="entry name" value="ASPARTATE BETA-HYDROXYLASE DOMAIN-CONTAINING PROTEIN 2"/>
    <property type="match status" value="1"/>
</dbReference>
<comment type="caution">
    <text evidence="5">The sequence shown here is derived from an EMBL/GenBank/DDBJ whole genome shotgun (WGS) entry which is preliminary data.</text>
</comment>
<evidence type="ECO:0000256" key="3">
    <source>
        <dbReference type="ARBA" id="ARBA00023002"/>
    </source>
</evidence>
<dbReference type="GO" id="GO:0051213">
    <property type="term" value="F:dioxygenase activity"/>
    <property type="evidence" value="ECO:0007669"/>
    <property type="project" value="UniProtKB-KW"/>
</dbReference>
<name>A0A9W7A0Y7_9STRA</name>
<dbReference type="InterPro" id="IPR007803">
    <property type="entry name" value="Asp/Arg/Pro-Hydrxlase"/>
</dbReference>
<reference evidence="5" key="1">
    <citation type="submission" date="2022-07" db="EMBL/GenBank/DDBJ databases">
        <title>Genome analysis of Parmales, a sister group of diatoms, reveals the evolutionary specialization of diatoms from phago-mixotrophs to photoautotrophs.</title>
        <authorList>
            <person name="Ban H."/>
            <person name="Sato S."/>
            <person name="Yoshikawa S."/>
            <person name="Kazumasa Y."/>
            <person name="Nakamura Y."/>
            <person name="Ichinomiya M."/>
            <person name="Saitoh K."/>
            <person name="Sato N."/>
            <person name="Blanc-Mathieu R."/>
            <person name="Endo H."/>
            <person name="Kuwata A."/>
            <person name="Ogata H."/>
        </authorList>
    </citation>
    <scope>NUCLEOTIDE SEQUENCE</scope>
</reference>
<protein>
    <recommendedName>
        <fullName evidence="4">Aspartyl/asparaginy/proline hydroxylase domain-containing protein</fullName>
    </recommendedName>
</protein>
<dbReference type="AlphaFoldDB" id="A0A9W7A0Y7"/>
<sequence>MSSNMSSNGEVKPLTANEIEVKVEEAAKPVAQAKPAASSTLTSTSARIGSKPTLISRGGMKFLIMDAPRAANLYLYLKEMKRNNVTSCVRVCEPTYESGELLAAGINLHEMAYDDGTSPPPSVISAWLDLVEATFVKGRQNQAADPAIAKLTKRQKQFWEDVSDGLRDVKLANNLDPSLPLPRIDSFVATAQFLTTPPQPLGPRHDPCEEFIPGLTALPWWDDVGEGEEERLFPWKAELERKSGVIVEEFFKVMERDRVDNKEERAKRKELKAMYDIRDTSARDLFSSDSAWQNEVMGGGWSAVRLQRLGEWNVENCARFPQTYELIRSLDIPLAVRGVCFAKQGPNTGVAEHSDGRNFILTSHLGLKIPEGDGEVSMTVGESKRGWEEGKVCTIDTSFTHSTVNKSSGDRYVLIIDYWHPELTSIERDCLEYIYDLRNKFERGDVPVRKLRKKYDDEREEEGGGLGAIWNLVTGKK</sequence>
<organism evidence="5 6">
    <name type="scientific">Triparma retinervis</name>
    <dbReference type="NCBI Taxonomy" id="2557542"/>
    <lineage>
        <taxon>Eukaryota</taxon>
        <taxon>Sar</taxon>
        <taxon>Stramenopiles</taxon>
        <taxon>Ochrophyta</taxon>
        <taxon>Bolidophyceae</taxon>
        <taxon>Parmales</taxon>
        <taxon>Triparmaceae</taxon>
        <taxon>Triparma</taxon>
    </lineage>
</organism>
<feature type="domain" description="Aspartyl/asparaginy/proline hydroxylase" evidence="4">
    <location>
        <begin position="268"/>
        <end position="421"/>
    </location>
</feature>
<keyword evidence="3" id="KW-0560">Oxidoreductase</keyword>
<comment type="similarity">
    <text evidence="1">Belongs to the aspartyl/asparaginyl beta-hydroxylase family.</text>
</comment>
<dbReference type="InterPro" id="IPR027443">
    <property type="entry name" value="IPNS-like_sf"/>
</dbReference>
<dbReference type="EMBL" id="BRXZ01001054">
    <property type="protein sequence ID" value="GMH60937.1"/>
    <property type="molecule type" value="Genomic_DNA"/>
</dbReference>